<feature type="region of interest" description="Disordered" evidence="3">
    <location>
        <begin position="437"/>
        <end position="758"/>
    </location>
</feature>
<dbReference type="Pfam" id="PF00653">
    <property type="entry name" value="BIR"/>
    <property type="match status" value="1"/>
</dbReference>
<gene>
    <name evidence="4" type="ORF">PT974_12080</name>
</gene>
<dbReference type="EMBL" id="JAVFKD010000016">
    <property type="protein sequence ID" value="KAK5987944.1"/>
    <property type="molecule type" value="Genomic_DNA"/>
</dbReference>
<dbReference type="PROSITE" id="PS50143">
    <property type="entry name" value="BIR_REPEAT_2"/>
    <property type="match status" value="1"/>
</dbReference>
<comment type="caution">
    <text evidence="4">The sequence shown here is derived from an EMBL/GenBank/DDBJ whole genome shotgun (WGS) entry which is preliminary data.</text>
</comment>
<feature type="compositionally biased region" description="Polar residues" evidence="3">
    <location>
        <begin position="526"/>
        <end position="535"/>
    </location>
</feature>
<dbReference type="InterPro" id="IPR051190">
    <property type="entry name" value="Baculoviral_IAP"/>
</dbReference>
<feature type="compositionally biased region" description="Basic and acidic residues" evidence="3">
    <location>
        <begin position="490"/>
        <end position="503"/>
    </location>
</feature>
<sequence>MAAADTDQYFTYEARLNSFQKTTKKRGSTAGGRATKALNWPHKQISPASLARAGFFFRPSPESPDNTVCFLCEKGLDGWEAGDDPLVEHVKHAPHCGWAVVAAIEADVGDYGKEDPNQYDMIEARKATFGERWPHDNKKGWKCKTKQLVEAGWNDEHYNRSPSCPFFVLGEQYKGATKSNGRSKTLSSSKASRLSVQSIGTVVSETTALTDQSVGLEDSVLTTASTMTQQGTKKPRAKKGAAAKGTKKKVKKEEPSEIHEGSPPIEDGVVSQPKSRRGKKRGSEAVEDTVDNSSVADDTDMTDAASSKTSGRMKAQSSSKLKPAQLTPEPLASPSNASVASLRAPPGSFPDDDEIERQLEADLERQSSDVEISHDSDSERRSKAKIKEALVERVPEKEPTPPASETSAAYAMFNPNAPEPDEATIDDELKALQAEMEVAEPEPEPQAPKKAQRASIRNSKQTTKGNKSIIELPPPEKEVDSIEVGMQPEEEAHGQEQEQDHDMTVGSTDTVLKKVRRSGAGKQGQERPSTVSFLSVASIDEIEEETELAEAAEVAELPAKRGRGRPSKASLASQVSNNGEDIKPAEAPAKRGRGRPSKTSLASQGLEGEESRLSLVPAKKGRGRPPKSSFTSQDGDSINVAGDASDLDPPTKRGRGRPSKKSMEPKTMEEIEVVLEEDEKADEPEPIEDVQEHGAKSPTPPPASQSLGIPPSTPIKAISPAPSGRQPVLSPSQSPQSSDAENQPPSSRPAAPPTTKKVVLAPVTATPMRGSPSKRNVFAGLQSTTPWTGANLDTIFGTPRPGGEKETGVERFLKQGRDLTSSEQRMTVEEWIYFNANEAENKLKHECETLVSRFESEGTRAINVLEGLEVE</sequence>
<evidence type="ECO:0000256" key="2">
    <source>
        <dbReference type="ARBA" id="ARBA00022833"/>
    </source>
</evidence>
<organism evidence="4 5">
    <name type="scientific">Cladobotryum mycophilum</name>
    <dbReference type="NCBI Taxonomy" id="491253"/>
    <lineage>
        <taxon>Eukaryota</taxon>
        <taxon>Fungi</taxon>
        <taxon>Dikarya</taxon>
        <taxon>Ascomycota</taxon>
        <taxon>Pezizomycotina</taxon>
        <taxon>Sordariomycetes</taxon>
        <taxon>Hypocreomycetidae</taxon>
        <taxon>Hypocreales</taxon>
        <taxon>Hypocreaceae</taxon>
        <taxon>Cladobotryum</taxon>
    </lineage>
</organism>
<dbReference type="Proteomes" id="UP001338125">
    <property type="component" value="Unassembled WGS sequence"/>
</dbReference>
<name>A0ABR0S703_9HYPO</name>
<dbReference type="InterPro" id="IPR001370">
    <property type="entry name" value="BIR_rpt"/>
</dbReference>
<reference evidence="4 5" key="1">
    <citation type="submission" date="2024-01" db="EMBL/GenBank/DDBJ databases">
        <title>Complete genome of Cladobotryum mycophilum ATHUM6906.</title>
        <authorList>
            <person name="Christinaki A.C."/>
            <person name="Myridakis A.I."/>
            <person name="Kouvelis V.N."/>
        </authorList>
    </citation>
    <scope>NUCLEOTIDE SEQUENCE [LARGE SCALE GENOMIC DNA]</scope>
    <source>
        <strain evidence="4 5">ATHUM6906</strain>
    </source>
</reference>
<dbReference type="PANTHER" id="PTHR46771">
    <property type="entry name" value="DETERIN"/>
    <property type="match status" value="1"/>
</dbReference>
<evidence type="ECO:0000313" key="5">
    <source>
        <dbReference type="Proteomes" id="UP001338125"/>
    </source>
</evidence>
<keyword evidence="1" id="KW-0479">Metal-binding</keyword>
<dbReference type="Gene3D" id="1.10.1170.10">
    <property type="entry name" value="Inhibitor Of Apoptosis Protein (2mihbC-IAP-1), Chain A"/>
    <property type="match status" value="1"/>
</dbReference>
<feature type="region of interest" description="Disordered" evidence="3">
    <location>
        <begin position="225"/>
        <end position="422"/>
    </location>
</feature>
<evidence type="ECO:0000256" key="1">
    <source>
        <dbReference type="ARBA" id="ARBA00022723"/>
    </source>
</evidence>
<feature type="region of interest" description="Disordered" evidence="3">
    <location>
        <begin position="782"/>
        <end position="806"/>
    </location>
</feature>
<evidence type="ECO:0000256" key="3">
    <source>
        <dbReference type="SAM" id="MobiDB-lite"/>
    </source>
</evidence>
<dbReference type="SMART" id="SM00238">
    <property type="entry name" value="BIR"/>
    <property type="match status" value="1"/>
</dbReference>
<dbReference type="InterPro" id="IPR017956">
    <property type="entry name" value="AT_hook_DNA-bd_motif"/>
</dbReference>
<dbReference type="PANTHER" id="PTHR46771:SF5">
    <property type="entry name" value="DETERIN"/>
    <property type="match status" value="1"/>
</dbReference>
<dbReference type="SUPFAM" id="SSF57924">
    <property type="entry name" value="Inhibitor of apoptosis (IAP) repeat"/>
    <property type="match status" value="2"/>
</dbReference>
<feature type="compositionally biased region" description="Basic and acidic residues" evidence="3">
    <location>
        <begin position="356"/>
        <end position="399"/>
    </location>
</feature>
<accession>A0ABR0S703</accession>
<feature type="compositionally biased region" description="Polar residues" evidence="3">
    <location>
        <begin position="570"/>
        <end position="579"/>
    </location>
</feature>
<dbReference type="CDD" id="cd00022">
    <property type="entry name" value="BIR"/>
    <property type="match status" value="1"/>
</dbReference>
<proteinExistence type="predicted"/>
<feature type="compositionally biased region" description="Acidic residues" evidence="3">
    <location>
        <begin position="540"/>
        <end position="550"/>
    </location>
</feature>
<evidence type="ECO:0000313" key="4">
    <source>
        <dbReference type="EMBL" id="KAK5987944.1"/>
    </source>
</evidence>
<keyword evidence="2" id="KW-0862">Zinc</keyword>
<feature type="compositionally biased region" description="Low complexity" evidence="3">
    <location>
        <begin position="730"/>
        <end position="745"/>
    </location>
</feature>
<keyword evidence="5" id="KW-1185">Reference proteome</keyword>
<protein>
    <submittedName>
        <fullName evidence="4">Protein bir1</fullName>
    </submittedName>
</protein>
<dbReference type="SMART" id="SM00384">
    <property type="entry name" value="AT_hook"/>
    <property type="match status" value="4"/>
</dbReference>
<feature type="compositionally biased region" description="Acidic residues" evidence="3">
    <location>
        <begin position="670"/>
        <end position="689"/>
    </location>
</feature>
<dbReference type="PRINTS" id="PR00929">
    <property type="entry name" value="ATHOOK"/>
</dbReference>
<feature type="compositionally biased region" description="Basic residues" evidence="3">
    <location>
        <begin position="233"/>
        <end position="250"/>
    </location>
</feature>
<feature type="compositionally biased region" description="Polar residues" evidence="3">
    <location>
        <begin position="455"/>
        <end position="466"/>
    </location>
</feature>
<feature type="compositionally biased region" description="Basic and acidic residues" evidence="3">
    <location>
        <begin position="251"/>
        <end position="260"/>
    </location>
</feature>